<dbReference type="EC" id="2.7.11.1" evidence="1"/>
<dbReference type="PANTHER" id="PTHR43289:SF6">
    <property type="entry name" value="SERINE_THREONINE-PROTEIN KINASE NEKL-3"/>
    <property type="match status" value="1"/>
</dbReference>
<keyword evidence="9" id="KW-0472">Membrane</keyword>
<dbReference type="EMBL" id="BAABIC010000014">
    <property type="protein sequence ID" value="GAA4698541.1"/>
    <property type="molecule type" value="Genomic_DNA"/>
</dbReference>
<evidence type="ECO:0000256" key="9">
    <source>
        <dbReference type="SAM" id="Phobius"/>
    </source>
</evidence>
<dbReference type="InterPro" id="IPR038468">
    <property type="entry name" value="MmpS_C"/>
</dbReference>
<protein>
    <recommendedName>
        <fullName evidence="1">non-specific serine/threonine protein kinase</fullName>
        <ecNumber evidence="1">2.7.11.1</ecNumber>
    </recommendedName>
</protein>
<accession>A0ABP8X066</accession>
<evidence type="ECO:0000313" key="12">
    <source>
        <dbReference type="Proteomes" id="UP001500325"/>
    </source>
</evidence>
<dbReference type="RefSeq" id="WP_345382264.1">
    <property type="nucleotide sequence ID" value="NZ_BAABIC010000014.1"/>
</dbReference>
<dbReference type="Gene3D" id="1.10.510.10">
    <property type="entry name" value="Transferase(Phosphotransferase) domain 1"/>
    <property type="match status" value="1"/>
</dbReference>
<evidence type="ECO:0000256" key="5">
    <source>
        <dbReference type="ARBA" id="ARBA00022777"/>
    </source>
</evidence>
<name>A0ABP8X066_9PSEU</name>
<keyword evidence="5" id="KW-0418">Kinase</keyword>
<dbReference type="SUPFAM" id="SSF56112">
    <property type="entry name" value="Protein kinase-like (PK-like)"/>
    <property type="match status" value="1"/>
</dbReference>
<feature type="domain" description="Protein kinase" evidence="10">
    <location>
        <begin position="18"/>
        <end position="279"/>
    </location>
</feature>
<gene>
    <name evidence="11" type="ORF">GCM10023215_41170</name>
</gene>
<keyword evidence="9" id="KW-1133">Transmembrane helix</keyword>
<dbReference type="PANTHER" id="PTHR43289">
    <property type="entry name" value="MITOGEN-ACTIVATED PROTEIN KINASE KINASE KINASE 20-RELATED"/>
    <property type="match status" value="1"/>
</dbReference>
<sequence>MTSDTPKTETGGAMIGPYRLEHLLGRGGMGEVHRAFDTRRSRTVALKLLSPQFAQDPQYRERFRRESHNAAALSSPHVVPIHDFGEIDGRLFLDMRLIEGRGLDEILAEAPLEPARAVAIVGQIAEALADAHGHGLVHRDVKPSNVIVGPSDFVYLLDFGISRSLDDVDTALTQAGATVGTLAYMAPERFEGGKPDARSDIYALGCVLAECLTSRRPFDATSLPSLMRAHFASQPALPSVARPGLSPALDGVVLRALAKQPEDRFPTARDLAAAAHQALYAPPPTAALPLPERPDAGDVRKEERPRRRFRPVLAAGAVLALLVAVGAGVALGRVSTTQAAVGTSATPAPTTVAAPIATTAPTIAPATASPNGGSGNIFDTRSAKEKTSSFTYTIETNYPALIGYTDARGDQVSSSQIDGPWTLVVPTGGWGKDATPSLHATSTSSKGDTTLTCTITDDKGAVVVTQTKATAHAAVICLSFNY</sequence>
<evidence type="ECO:0000256" key="3">
    <source>
        <dbReference type="ARBA" id="ARBA00022679"/>
    </source>
</evidence>
<keyword evidence="3" id="KW-0808">Transferase</keyword>
<organism evidence="11 12">
    <name type="scientific">Pseudonocardia yuanmonensis</name>
    <dbReference type="NCBI Taxonomy" id="1095914"/>
    <lineage>
        <taxon>Bacteria</taxon>
        <taxon>Bacillati</taxon>
        <taxon>Actinomycetota</taxon>
        <taxon>Actinomycetes</taxon>
        <taxon>Pseudonocardiales</taxon>
        <taxon>Pseudonocardiaceae</taxon>
        <taxon>Pseudonocardia</taxon>
    </lineage>
</organism>
<feature type="transmembrane region" description="Helical" evidence="9">
    <location>
        <begin position="311"/>
        <end position="331"/>
    </location>
</feature>
<evidence type="ECO:0000256" key="4">
    <source>
        <dbReference type="ARBA" id="ARBA00022741"/>
    </source>
</evidence>
<evidence type="ECO:0000256" key="6">
    <source>
        <dbReference type="ARBA" id="ARBA00022840"/>
    </source>
</evidence>
<reference evidence="12" key="1">
    <citation type="journal article" date="2019" name="Int. J. Syst. Evol. Microbiol.">
        <title>The Global Catalogue of Microorganisms (GCM) 10K type strain sequencing project: providing services to taxonomists for standard genome sequencing and annotation.</title>
        <authorList>
            <consortium name="The Broad Institute Genomics Platform"/>
            <consortium name="The Broad Institute Genome Sequencing Center for Infectious Disease"/>
            <person name="Wu L."/>
            <person name="Ma J."/>
        </authorList>
    </citation>
    <scope>NUCLEOTIDE SEQUENCE [LARGE SCALE GENOMIC DNA]</scope>
    <source>
        <strain evidence="12">JCM 18055</strain>
    </source>
</reference>
<dbReference type="Proteomes" id="UP001500325">
    <property type="component" value="Unassembled WGS sequence"/>
</dbReference>
<dbReference type="InterPro" id="IPR011009">
    <property type="entry name" value="Kinase-like_dom_sf"/>
</dbReference>
<dbReference type="Pfam" id="PF00069">
    <property type="entry name" value="Pkinase"/>
    <property type="match status" value="1"/>
</dbReference>
<dbReference type="Gene3D" id="2.60.40.2880">
    <property type="entry name" value="MmpS1-5, C-terminal soluble domain"/>
    <property type="match status" value="1"/>
</dbReference>
<feature type="compositionally biased region" description="Basic and acidic residues" evidence="8">
    <location>
        <begin position="292"/>
        <end position="304"/>
    </location>
</feature>
<evidence type="ECO:0000256" key="1">
    <source>
        <dbReference type="ARBA" id="ARBA00012513"/>
    </source>
</evidence>
<keyword evidence="4 7" id="KW-0547">Nucleotide-binding</keyword>
<dbReference type="PROSITE" id="PS00107">
    <property type="entry name" value="PROTEIN_KINASE_ATP"/>
    <property type="match status" value="1"/>
</dbReference>
<keyword evidence="6 7" id="KW-0067">ATP-binding</keyword>
<keyword evidence="2" id="KW-0723">Serine/threonine-protein kinase</keyword>
<comment type="caution">
    <text evidence="11">The sequence shown here is derived from an EMBL/GenBank/DDBJ whole genome shotgun (WGS) entry which is preliminary data.</text>
</comment>
<dbReference type="Gene3D" id="3.30.200.20">
    <property type="entry name" value="Phosphorylase Kinase, domain 1"/>
    <property type="match status" value="1"/>
</dbReference>
<evidence type="ECO:0000256" key="7">
    <source>
        <dbReference type="PROSITE-ProRule" id="PRU10141"/>
    </source>
</evidence>
<dbReference type="CDD" id="cd14014">
    <property type="entry name" value="STKc_PknB_like"/>
    <property type="match status" value="1"/>
</dbReference>
<feature type="binding site" evidence="7">
    <location>
        <position position="47"/>
    </location>
    <ligand>
        <name>ATP</name>
        <dbReference type="ChEBI" id="CHEBI:30616"/>
    </ligand>
</feature>
<dbReference type="InterPro" id="IPR008271">
    <property type="entry name" value="Ser/Thr_kinase_AS"/>
</dbReference>
<proteinExistence type="predicted"/>
<evidence type="ECO:0000259" key="10">
    <source>
        <dbReference type="PROSITE" id="PS50011"/>
    </source>
</evidence>
<dbReference type="PROSITE" id="PS50011">
    <property type="entry name" value="PROTEIN_KINASE_DOM"/>
    <property type="match status" value="1"/>
</dbReference>
<keyword evidence="12" id="KW-1185">Reference proteome</keyword>
<dbReference type="PROSITE" id="PS00108">
    <property type="entry name" value="PROTEIN_KINASE_ST"/>
    <property type="match status" value="1"/>
</dbReference>
<dbReference type="InterPro" id="IPR000719">
    <property type="entry name" value="Prot_kinase_dom"/>
</dbReference>
<feature type="region of interest" description="Disordered" evidence="8">
    <location>
        <begin position="283"/>
        <end position="304"/>
    </location>
</feature>
<evidence type="ECO:0000256" key="2">
    <source>
        <dbReference type="ARBA" id="ARBA00022527"/>
    </source>
</evidence>
<keyword evidence="9" id="KW-0812">Transmembrane</keyword>
<evidence type="ECO:0000313" key="11">
    <source>
        <dbReference type="EMBL" id="GAA4698541.1"/>
    </source>
</evidence>
<dbReference type="SMART" id="SM00220">
    <property type="entry name" value="S_TKc"/>
    <property type="match status" value="1"/>
</dbReference>
<dbReference type="InterPro" id="IPR017441">
    <property type="entry name" value="Protein_kinase_ATP_BS"/>
</dbReference>
<evidence type="ECO:0000256" key="8">
    <source>
        <dbReference type="SAM" id="MobiDB-lite"/>
    </source>
</evidence>